<evidence type="ECO:0000256" key="5">
    <source>
        <dbReference type="ARBA" id="ARBA00022764"/>
    </source>
</evidence>
<dbReference type="GO" id="GO:0042597">
    <property type="term" value="C:periplasmic space"/>
    <property type="evidence" value="ECO:0007669"/>
    <property type="project" value="UniProtKB-SubCell"/>
</dbReference>
<protein>
    <recommendedName>
        <fullName evidence="8">AlgX/AlgJ SGNH hydrolase-like domain-containing protein</fullName>
    </recommendedName>
</protein>
<keyword evidence="7" id="KW-1133">Transmembrane helix</keyword>
<dbReference type="AlphaFoldDB" id="G9X161"/>
<sequence length="413" mass="48249">MNILNILKKYFLISFFLLFLTILGAISYLNLINSDNTKTFDTSKLSLFAKDSILKEKHNYLESSFNENFAGKLFFVEKYGALQKLFGKKLVDDSLAERRVYKGNNDMLYYIIPQKNINEKAVKNIAYVKTELEKSQIPTAFIMPPNKHSINSENFPYGVLDYATTNSDELYQTLMENGVTTLNLNSDYFKEQMDDTRYFYMTDTHWKNETAFWAYQKTLEFLKNTLSYDYYNKNNSNLLTNYSVQKTENTYIGSMGKRVGKDYIVKKDDYELILPAFETNYSYKKYDENFALLGEKMGNFEKVFVNKEILESKDIYTDKYTTMMGYGSPYEIITNENIDNNSKIAIIKDSFAMPFSAYLSTNIAQIHLLDTRYENIRKNLLSTIKTLKPDYVLFICSPSSVYYFPDMFEFGAK</sequence>
<dbReference type="RefSeq" id="WP_009526321.1">
    <property type="nucleotide sequence ID" value="NZ_JBQMYZ010000008.1"/>
</dbReference>
<comment type="pathway">
    <text evidence="2">Glycan biosynthesis; alginate biosynthesis.</text>
</comment>
<comment type="caution">
    <text evidence="9">The sequence shown here is derived from an EMBL/GenBank/DDBJ whole genome shotgun (WGS) entry which is preliminary data.</text>
</comment>
<evidence type="ECO:0000256" key="1">
    <source>
        <dbReference type="ARBA" id="ARBA00004418"/>
    </source>
</evidence>
<organism evidence="9 10">
    <name type="scientific">Peptoanaerobacter stomatis</name>
    <dbReference type="NCBI Taxonomy" id="796937"/>
    <lineage>
        <taxon>Bacteria</taxon>
        <taxon>Bacillati</taxon>
        <taxon>Bacillota</taxon>
        <taxon>Clostridia</taxon>
        <taxon>Peptostreptococcales</taxon>
        <taxon>Filifactoraceae</taxon>
        <taxon>Peptoanaerobacter</taxon>
    </lineage>
</organism>
<name>G9X161_9FIRM</name>
<feature type="transmembrane region" description="Helical" evidence="7">
    <location>
        <begin position="12"/>
        <end position="31"/>
    </location>
</feature>
<evidence type="ECO:0000256" key="4">
    <source>
        <dbReference type="ARBA" id="ARBA00022729"/>
    </source>
</evidence>
<dbReference type="EMBL" id="AFZE01000024">
    <property type="protein sequence ID" value="EHL14661.1"/>
    <property type="molecule type" value="Genomic_DNA"/>
</dbReference>
<dbReference type="GO" id="GO:0042121">
    <property type="term" value="P:alginic acid biosynthetic process"/>
    <property type="evidence" value="ECO:0007669"/>
    <property type="project" value="UniProtKB-UniPathway"/>
</dbReference>
<evidence type="ECO:0000256" key="3">
    <source>
        <dbReference type="ARBA" id="ARBA00022679"/>
    </source>
</evidence>
<evidence type="ECO:0000313" key="9">
    <source>
        <dbReference type="EMBL" id="EHL14661.1"/>
    </source>
</evidence>
<dbReference type="UniPathway" id="UPA00286"/>
<dbReference type="BioCyc" id="EBAC796937-HMP:GMGH-2129-MONOMER"/>
<evidence type="ECO:0000313" key="10">
    <source>
        <dbReference type="Proteomes" id="UP000006437"/>
    </source>
</evidence>
<dbReference type="InterPro" id="IPR031811">
    <property type="entry name" value="ALGX/ALGJ_SGNH-like"/>
</dbReference>
<evidence type="ECO:0000256" key="6">
    <source>
        <dbReference type="ARBA" id="ARBA00022841"/>
    </source>
</evidence>
<dbReference type="Proteomes" id="UP000006437">
    <property type="component" value="Unassembled WGS sequence"/>
</dbReference>
<proteinExistence type="predicted"/>
<keyword evidence="3" id="KW-0808">Transferase</keyword>
<dbReference type="GO" id="GO:0016740">
    <property type="term" value="F:transferase activity"/>
    <property type="evidence" value="ECO:0007669"/>
    <property type="project" value="UniProtKB-KW"/>
</dbReference>
<reference evidence="9 10" key="1">
    <citation type="submission" date="2011-08" db="EMBL/GenBank/DDBJ databases">
        <title>The Genome Sequence of Eubacteriaceae bacterium ACC19a.</title>
        <authorList>
            <consortium name="The Broad Institute Genome Sequencing Platform"/>
            <person name="Earl A."/>
            <person name="Ward D."/>
            <person name="Feldgarden M."/>
            <person name="Gevers D."/>
            <person name="Sizova M."/>
            <person name="Hazen A."/>
            <person name="Epstein S."/>
            <person name="Young S.K."/>
            <person name="Zeng Q."/>
            <person name="Gargeya S."/>
            <person name="Fitzgerald M."/>
            <person name="Haas B."/>
            <person name="Abouelleil A."/>
            <person name="Alvarado L."/>
            <person name="Arachchi H.M."/>
            <person name="Berlin A."/>
            <person name="Brown A."/>
            <person name="Chapman S.B."/>
            <person name="Chen Z."/>
            <person name="Dunbar C."/>
            <person name="Freedman E."/>
            <person name="Gearin G."/>
            <person name="Gellesch M."/>
            <person name="Goldberg J."/>
            <person name="Griggs A."/>
            <person name="Gujja S."/>
            <person name="Heiman D."/>
            <person name="Howarth C."/>
            <person name="Larson L."/>
            <person name="Lui A."/>
            <person name="MacDonald P.J.P."/>
            <person name="Montmayeur A."/>
            <person name="Murphy C."/>
            <person name="Neiman D."/>
            <person name="Pearson M."/>
            <person name="Priest M."/>
            <person name="Roberts A."/>
            <person name="Saif S."/>
            <person name="Shea T."/>
            <person name="Shenoy N."/>
            <person name="Sisk P."/>
            <person name="Stolte C."/>
            <person name="Sykes S."/>
            <person name="Wortman J."/>
            <person name="Nusbaum C."/>
            <person name="Birren B."/>
        </authorList>
    </citation>
    <scope>NUCLEOTIDE SEQUENCE [LARGE SCALE GENOMIC DNA]</scope>
    <source>
        <strain evidence="9 10">ACC19a</strain>
    </source>
</reference>
<evidence type="ECO:0000256" key="2">
    <source>
        <dbReference type="ARBA" id="ARBA00005182"/>
    </source>
</evidence>
<evidence type="ECO:0000259" key="8">
    <source>
        <dbReference type="Pfam" id="PF16822"/>
    </source>
</evidence>
<keyword evidence="4" id="KW-0732">Signal</keyword>
<accession>G9X161</accession>
<keyword evidence="5" id="KW-0574">Periplasm</keyword>
<keyword evidence="6" id="KW-0016">Alginate biosynthesis</keyword>
<keyword evidence="7" id="KW-0472">Membrane</keyword>
<evidence type="ECO:0000256" key="7">
    <source>
        <dbReference type="SAM" id="Phobius"/>
    </source>
</evidence>
<dbReference type="PATRIC" id="fig|796937.3.peg.1359"/>
<feature type="domain" description="AlgX/AlgJ SGNH hydrolase-like" evidence="8">
    <location>
        <begin position="116"/>
        <end position="232"/>
    </location>
</feature>
<dbReference type="Pfam" id="PF16822">
    <property type="entry name" value="ALGX"/>
    <property type="match status" value="1"/>
</dbReference>
<dbReference type="HOGENOM" id="CLU_049313_0_0_9"/>
<comment type="subcellular location">
    <subcellularLocation>
        <location evidence="1">Periplasm</location>
    </subcellularLocation>
</comment>
<gene>
    <name evidence="9" type="ORF">HMPREF9629_02105</name>
</gene>
<keyword evidence="7" id="KW-0812">Transmembrane</keyword>